<dbReference type="EMBL" id="AZMM01016601">
    <property type="protein sequence ID" value="ETJ28847.1"/>
    <property type="molecule type" value="Genomic_DNA"/>
</dbReference>
<dbReference type="Gene3D" id="3.40.50.620">
    <property type="entry name" value="HUPs"/>
    <property type="match status" value="1"/>
</dbReference>
<protein>
    <recommendedName>
        <fullName evidence="2">Nucleotidyltransferase</fullName>
    </recommendedName>
</protein>
<dbReference type="AlphaFoldDB" id="W1XES2"/>
<reference evidence="1" key="1">
    <citation type="submission" date="2013-12" db="EMBL/GenBank/DDBJ databases">
        <title>A Varibaculum cambriense genome reconstructed from a premature infant gut community with otherwise low bacterial novelty that shifts toward anaerobic metabolism during the third week of life.</title>
        <authorList>
            <person name="Brown C.T."/>
            <person name="Sharon I."/>
            <person name="Thomas B.C."/>
            <person name="Castelle C.J."/>
            <person name="Morowitz M.J."/>
            <person name="Banfield J.F."/>
        </authorList>
    </citation>
    <scope>NUCLEOTIDE SEQUENCE</scope>
</reference>
<evidence type="ECO:0000313" key="1">
    <source>
        <dbReference type="EMBL" id="ETJ28847.1"/>
    </source>
</evidence>
<dbReference type="PANTHER" id="PTHR37825:SF1">
    <property type="entry name" value="TRNA(MET) CYTIDINE ACETATE LIGASE"/>
    <property type="match status" value="1"/>
</dbReference>
<feature type="non-terminal residue" evidence="1">
    <location>
        <position position="1"/>
    </location>
</feature>
<dbReference type="Pfam" id="PF05636">
    <property type="entry name" value="HIGH_NTase1"/>
    <property type="match status" value="1"/>
</dbReference>
<name>W1XES2_9ZZZZ</name>
<proteinExistence type="predicted"/>
<feature type="non-terminal residue" evidence="1">
    <location>
        <position position="73"/>
    </location>
</feature>
<dbReference type="SUPFAM" id="SSF52374">
    <property type="entry name" value="Nucleotidylyl transferase"/>
    <property type="match status" value="1"/>
</dbReference>
<comment type="caution">
    <text evidence="1">The sequence shown here is derived from an EMBL/GenBank/DDBJ whole genome shotgun (WGS) entry which is preliminary data.</text>
</comment>
<organism evidence="1">
    <name type="scientific">human gut metagenome</name>
    <dbReference type="NCBI Taxonomy" id="408170"/>
    <lineage>
        <taxon>unclassified sequences</taxon>
        <taxon>metagenomes</taxon>
        <taxon>organismal metagenomes</taxon>
    </lineage>
</organism>
<dbReference type="PANTHER" id="PTHR37825">
    <property type="entry name" value="TRNA(MET) CYTIDINE ACETATE LIGASE"/>
    <property type="match status" value="1"/>
</dbReference>
<evidence type="ECO:0008006" key="2">
    <source>
        <dbReference type="Google" id="ProtNLM"/>
    </source>
</evidence>
<dbReference type="InterPro" id="IPR014729">
    <property type="entry name" value="Rossmann-like_a/b/a_fold"/>
</dbReference>
<dbReference type="InterPro" id="IPR008513">
    <property type="entry name" value="tRNA(Met)_cyd_acetate_ligase"/>
</dbReference>
<accession>W1XES2</accession>
<sequence>EYNPFHNGHAHQLHTLAQEHPEALRICIMSGSFVQRGEPAIFSKYDRARWAILGGADIVIELPTLYSLGSAQL</sequence>
<gene>
    <name evidence="1" type="ORF">Q604_UNBC16601G0001</name>
</gene>